<dbReference type="Proteomes" id="UP000095286">
    <property type="component" value="Unplaced"/>
</dbReference>
<sequence length="399" mass="46525">MANIPHNESSRNVLHDNLAKANAINPRMNQLYYHGACLLRDERDDWKSKYNDLEDVVLSQINERKELEEKIVLLQKDNAKLTLERDTIKCKYKNEMKNKNENRLIVLNLKTDIANLKKKNIELSKESRKEKEIKPYEDICKSSQYKRQAVILNLIETMNAKSLESKTQLAQDICKRTVTYQKNRDEVVEEDIEEDIEEDTEDQHTDKSADDDEEELQPLRVAVPKLLDILDNNLRKAEASASEYWQTFSGENISKILDKYDSLFVDLNLELEDLPMLSAYEMIFKTLKNVKDLAVARELNEEELTKARKAIKSFKIAISKKLLRIKVQSKAHLLISHMPDQLQRFKSMSYFSEQAIESLHASVNMNMYRVTAFGKSKKLVYLMNLQNQRASFNDIKNSL</sequence>
<proteinExistence type="predicted"/>
<accession>A0AC35TV25</accession>
<evidence type="ECO:0000313" key="1">
    <source>
        <dbReference type="Proteomes" id="UP000095286"/>
    </source>
</evidence>
<name>A0AC35TV25_9BILA</name>
<reference evidence="2" key="1">
    <citation type="submission" date="2016-11" db="UniProtKB">
        <authorList>
            <consortium name="WormBaseParasite"/>
        </authorList>
    </citation>
    <scope>IDENTIFICATION</scope>
    <source>
        <strain evidence="2">KR3021</strain>
    </source>
</reference>
<evidence type="ECO:0000313" key="2">
    <source>
        <dbReference type="WBParaSite" id="RSKR_0000448200.1"/>
    </source>
</evidence>
<dbReference type="WBParaSite" id="RSKR_0000448200.1">
    <property type="protein sequence ID" value="RSKR_0000448200.1"/>
    <property type="gene ID" value="RSKR_0000448200"/>
</dbReference>
<protein>
    <submittedName>
        <fullName evidence="2">DUF4200 domain-containing protein</fullName>
    </submittedName>
</protein>
<organism evidence="1 2">
    <name type="scientific">Rhabditophanes sp. KR3021</name>
    <dbReference type="NCBI Taxonomy" id="114890"/>
    <lineage>
        <taxon>Eukaryota</taxon>
        <taxon>Metazoa</taxon>
        <taxon>Ecdysozoa</taxon>
        <taxon>Nematoda</taxon>
        <taxon>Chromadorea</taxon>
        <taxon>Rhabditida</taxon>
        <taxon>Tylenchina</taxon>
        <taxon>Panagrolaimomorpha</taxon>
        <taxon>Strongyloidoidea</taxon>
        <taxon>Alloionematidae</taxon>
        <taxon>Rhabditophanes</taxon>
    </lineage>
</organism>